<dbReference type="SUPFAM" id="SSF53383">
    <property type="entry name" value="PLP-dependent transferases"/>
    <property type="match status" value="1"/>
</dbReference>
<keyword evidence="3" id="KW-0663">Pyridoxal phosphate</keyword>
<comment type="similarity">
    <text evidence="2">Belongs to the threonine aldolase family.</text>
</comment>
<comment type="caution">
    <text evidence="5">The sequence shown here is derived from an EMBL/GenBank/DDBJ whole genome shotgun (WGS) entry which is preliminary data.</text>
</comment>
<dbReference type="InterPro" id="IPR001597">
    <property type="entry name" value="ArAA_b-elim_lyase/Thr_aldolase"/>
</dbReference>
<dbReference type="Gene3D" id="3.40.640.10">
    <property type="entry name" value="Type I PLP-dependent aspartate aminotransferase-like (Major domain)"/>
    <property type="match status" value="1"/>
</dbReference>
<dbReference type="InterPro" id="IPR015424">
    <property type="entry name" value="PyrdxlP-dep_Trfase"/>
</dbReference>
<gene>
    <name evidence="5" type="ORF">ACFFX0_05665</name>
</gene>
<feature type="domain" description="Aromatic amino acid beta-eliminating lyase/threonine aldolase" evidence="4">
    <location>
        <begin position="19"/>
        <end position="317"/>
    </location>
</feature>
<reference evidence="5 6" key="1">
    <citation type="submission" date="2024-09" db="EMBL/GenBank/DDBJ databases">
        <authorList>
            <person name="Sun Q."/>
            <person name="Mori K."/>
        </authorList>
    </citation>
    <scope>NUCLEOTIDE SEQUENCE [LARGE SCALE GENOMIC DNA]</scope>
    <source>
        <strain evidence="5 6">CCM 7609</strain>
    </source>
</reference>
<proteinExistence type="inferred from homology"/>
<organism evidence="5 6">
    <name type="scientific">Citricoccus parietis</name>
    <dbReference type="NCBI Taxonomy" id="592307"/>
    <lineage>
        <taxon>Bacteria</taxon>
        <taxon>Bacillati</taxon>
        <taxon>Actinomycetota</taxon>
        <taxon>Actinomycetes</taxon>
        <taxon>Micrococcales</taxon>
        <taxon>Micrococcaceae</taxon>
        <taxon>Citricoccus</taxon>
    </lineage>
</organism>
<dbReference type="InterPro" id="IPR015421">
    <property type="entry name" value="PyrdxlP-dep_Trfase_major"/>
</dbReference>
<sequence>MHELRLPDAPAEGRRVRGFASDNYAGVHPEVLAALGQANVDHEPAYGDDSWTARLQGLVRTEFGEQAEAFPVFNGTGANVLALQALLAPWGAVICAESAHIHQDEGGAPERIAHTKLYTVPTEDGKLTPELIDLQAHGIGFVHRAQPAVVEIAQVTELGTVYTAEEVRAVTDHAHSRGMSVYMDGARLANAAAALGSSLRSFTVDAGVDVVSFGGTKNGALGAEMVVVLNPDAVLSGPGGRRHEGAGQAVGYLRKASMQLASKMRFVSAQLVALLTDELWLRSARHANTMAARLAAGAGALDGVTLTQTPQANQVLAVLDPTVAADVRTAYPFYDWDVPRNEVRWMTSWDTTEQDVDGFVSALSAALSAGRV</sequence>
<keyword evidence="6" id="KW-1185">Reference proteome</keyword>
<dbReference type="Proteomes" id="UP001589575">
    <property type="component" value="Unassembled WGS sequence"/>
</dbReference>
<dbReference type="PANTHER" id="PTHR48097:SF5">
    <property type="entry name" value="LOW SPECIFICITY L-THREONINE ALDOLASE"/>
    <property type="match status" value="1"/>
</dbReference>
<comment type="cofactor">
    <cofactor evidence="1">
        <name>pyridoxal 5'-phosphate</name>
        <dbReference type="ChEBI" id="CHEBI:597326"/>
    </cofactor>
</comment>
<dbReference type="EMBL" id="JBHMFI010000001">
    <property type="protein sequence ID" value="MFB9070706.1"/>
    <property type="molecule type" value="Genomic_DNA"/>
</dbReference>
<name>A0ABV5FVK0_9MICC</name>
<accession>A0ABV5FVK0</accession>
<dbReference type="Pfam" id="PF01212">
    <property type="entry name" value="Beta_elim_lyase"/>
    <property type="match status" value="1"/>
</dbReference>
<evidence type="ECO:0000313" key="6">
    <source>
        <dbReference type="Proteomes" id="UP001589575"/>
    </source>
</evidence>
<protein>
    <submittedName>
        <fullName evidence="5">Threonine aldolase family protein</fullName>
    </submittedName>
</protein>
<evidence type="ECO:0000313" key="5">
    <source>
        <dbReference type="EMBL" id="MFB9070706.1"/>
    </source>
</evidence>
<dbReference type="Gene3D" id="3.90.1150.10">
    <property type="entry name" value="Aspartate Aminotransferase, domain 1"/>
    <property type="match status" value="1"/>
</dbReference>
<dbReference type="InterPro" id="IPR015422">
    <property type="entry name" value="PyrdxlP-dep_Trfase_small"/>
</dbReference>
<evidence type="ECO:0000259" key="4">
    <source>
        <dbReference type="Pfam" id="PF01212"/>
    </source>
</evidence>
<dbReference type="PANTHER" id="PTHR48097">
    <property type="entry name" value="L-THREONINE ALDOLASE-RELATED"/>
    <property type="match status" value="1"/>
</dbReference>
<evidence type="ECO:0000256" key="1">
    <source>
        <dbReference type="ARBA" id="ARBA00001933"/>
    </source>
</evidence>
<evidence type="ECO:0000256" key="3">
    <source>
        <dbReference type="ARBA" id="ARBA00022898"/>
    </source>
</evidence>
<evidence type="ECO:0000256" key="2">
    <source>
        <dbReference type="ARBA" id="ARBA00006966"/>
    </source>
</evidence>